<dbReference type="Proteomes" id="UP001595557">
    <property type="component" value="Unassembled WGS sequence"/>
</dbReference>
<dbReference type="Pfam" id="PF02798">
    <property type="entry name" value="GST_N"/>
    <property type="match status" value="1"/>
</dbReference>
<organism evidence="2 3">
    <name type="scientific">Paracoccus fontiphilus</name>
    <dbReference type="NCBI Taxonomy" id="1815556"/>
    <lineage>
        <taxon>Bacteria</taxon>
        <taxon>Pseudomonadati</taxon>
        <taxon>Pseudomonadota</taxon>
        <taxon>Alphaproteobacteria</taxon>
        <taxon>Rhodobacterales</taxon>
        <taxon>Paracoccaceae</taxon>
        <taxon>Paracoccus</taxon>
    </lineage>
</organism>
<evidence type="ECO:0000313" key="3">
    <source>
        <dbReference type="Proteomes" id="UP001595557"/>
    </source>
</evidence>
<reference evidence="3" key="1">
    <citation type="journal article" date="2019" name="Int. J. Syst. Evol. Microbiol.">
        <title>The Global Catalogue of Microorganisms (GCM) 10K type strain sequencing project: providing services to taxonomists for standard genome sequencing and annotation.</title>
        <authorList>
            <consortium name="The Broad Institute Genomics Platform"/>
            <consortium name="The Broad Institute Genome Sequencing Center for Infectious Disease"/>
            <person name="Wu L."/>
            <person name="Ma J."/>
        </authorList>
    </citation>
    <scope>NUCLEOTIDE SEQUENCE [LARGE SCALE GENOMIC DNA]</scope>
    <source>
        <strain evidence="3">KCTC 52239</strain>
    </source>
</reference>
<dbReference type="SUPFAM" id="SSF52833">
    <property type="entry name" value="Thioredoxin-like"/>
    <property type="match status" value="1"/>
</dbReference>
<accession>A0ABV7IBG7</accession>
<dbReference type="EMBL" id="JBHRTE010000004">
    <property type="protein sequence ID" value="MFC3166685.1"/>
    <property type="molecule type" value="Genomic_DNA"/>
</dbReference>
<evidence type="ECO:0000259" key="1">
    <source>
        <dbReference type="PROSITE" id="PS50404"/>
    </source>
</evidence>
<protein>
    <submittedName>
        <fullName evidence="2">Glutathione S-transferase N-terminal domain-containing protein</fullName>
    </submittedName>
</protein>
<comment type="caution">
    <text evidence="2">The sequence shown here is derived from an EMBL/GenBank/DDBJ whole genome shotgun (WGS) entry which is preliminary data.</text>
</comment>
<dbReference type="RefSeq" id="WP_242690207.1">
    <property type="nucleotide sequence ID" value="NZ_JAFNAW010000041.1"/>
</dbReference>
<dbReference type="PROSITE" id="PS50404">
    <property type="entry name" value="GST_NTER"/>
    <property type="match status" value="1"/>
</dbReference>
<gene>
    <name evidence="2" type="ORF">ACFOD7_01320</name>
</gene>
<dbReference type="Gene3D" id="3.40.30.10">
    <property type="entry name" value="Glutaredoxin"/>
    <property type="match status" value="1"/>
</dbReference>
<keyword evidence="3" id="KW-1185">Reference proteome</keyword>
<dbReference type="CDD" id="cd03048">
    <property type="entry name" value="GST_N_Ure2p_like"/>
    <property type="match status" value="1"/>
</dbReference>
<dbReference type="InterPro" id="IPR036249">
    <property type="entry name" value="Thioredoxin-like_sf"/>
</dbReference>
<dbReference type="PANTHER" id="PTHR44051">
    <property type="entry name" value="GLUTATHIONE S-TRANSFERASE-RELATED"/>
    <property type="match status" value="1"/>
</dbReference>
<name>A0ABV7IBG7_9RHOB</name>
<dbReference type="InterPro" id="IPR004045">
    <property type="entry name" value="Glutathione_S-Trfase_N"/>
</dbReference>
<dbReference type="PANTHER" id="PTHR44051:SF8">
    <property type="entry name" value="GLUTATHIONE S-TRANSFERASE GSTA"/>
    <property type="match status" value="1"/>
</dbReference>
<proteinExistence type="predicted"/>
<feature type="domain" description="GST N-terminal" evidence="1">
    <location>
        <begin position="3"/>
        <end position="81"/>
    </location>
</feature>
<sequence length="81" mass="9119">MTRTDIHLYTAATMNGYKPVIFLEEAGVPYDLTLVDFGRQEQKAPDYLKLNPNGKIPTIVDRAEGRAIFESGAILWHLAQK</sequence>
<evidence type="ECO:0000313" key="2">
    <source>
        <dbReference type="EMBL" id="MFC3166685.1"/>
    </source>
</evidence>